<evidence type="ECO:0000256" key="1">
    <source>
        <dbReference type="SAM" id="MobiDB-lite"/>
    </source>
</evidence>
<dbReference type="AlphaFoldDB" id="A0A428NIY6"/>
<dbReference type="Proteomes" id="UP000287972">
    <property type="component" value="Unassembled WGS sequence"/>
</dbReference>
<gene>
    <name evidence="2" type="ORF">CEP51_016657</name>
</gene>
<feature type="region of interest" description="Disordered" evidence="1">
    <location>
        <begin position="1"/>
        <end position="40"/>
    </location>
</feature>
<protein>
    <submittedName>
        <fullName evidence="2">Uncharacterized protein</fullName>
    </submittedName>
</protein>
<organism evidence="2 3">
    <name type="scientific">Fusarium floridanum</name>
    <dbReference type="NCBI Taxonomy" id="1325733"/>
    <lineage>
        <taxon>Eukaryota</taxon>
        <taxon>Fungi</taxon>
        <taxon>Dikarya</taxon>
        <taxon>Ascomycota</taxon>
        <taxon>Pezizomycotina</taxon>
        <taxon>Sordariomycetes</taxon>
        <taxon>Hypocreomycetidae</taxon>
        <taxon>Hypocreales</taxon>
        <taxon>Nectriaceae</taxon>
        <taxon>Fusarium</taxon>
        <taxon>Fusarium solani species complex</taxon>
    </lineage>
</organism>
<feature type="compositionally biased region" description="Basic and acidic residues" evidence="1">
    <location>
        <begin position="18"/>
        <end position="40"/>
    </location>
</feature>
<proteinExistence type="predicted"/>
<sequence>MPRTTRTSAEALGLEPEGVQRRHQDVVVRKTTSRETKQAADLTDGRIQEYQQKLRQLQRLLSGF</sequence>
<keyword evidence="3" id="KW-1185">Reference proteome</keyword>
<accession>A0A428NIY6</accession>
<evidence type="ECO:0000313" key="2">
    <source>
        <dbReference type="EMBL" id="RSL40751.1"/>
    </source>
</evidence>
<dbReference type="EMBL" id="NKCL01001298">
    <property type="protein sequence ID" value="RSL40751.1"/>
    <property type="molecule type" value="Genomic_DNA"/>
</dbReference>
<evidence type="ECO:0000313" key="3">
    <source>
        <dbReference type="Proteomes" id="UP000287972"/>
    </source>
</evidence>
<name>A0A428NIY6_9HYPO</name>
<reference evidence="2 3" key="1">
    <citation type="submission" date="2017-06" db="EMBL/GenBank/DDBJ databases">
        <title>Comparative genomic analysis of Ambrosia Fusariam Clade fungi.</title>
        <authorList>
            <person name="Stajich J.E."/>
            <person name="Carrillo J."/>
            <person name="Kijimoto T."/>
            <person name="Eskalen A."/>
            <person name="O'Donnell K."/>
            <person name="Kasson M."/>
        </authorList>
    </citation>
    <scope>NUCLEOTIDE SEQUENCE [LARGE SCALE GENOMIC DNA]</scope>
    <source>
        <strain evidence="2 3">NRRL62606</strain>
    </source>
</reference>
<comment type="caution">
    <text evidence="2">The sequence shown here is derived from an EMBL/GenBank/DDBJ whole genome shotgun (WGS) entry which is preliminary data.</text>
</comment>